<dbReference type="EMBL" id="JRWG01000003">
    <property type="protein sequence ID" value="KXO00258.1"/>
    <property type="molecule type" value="Genomic_DNA"/>
</dbReference>
<organism evidence="2 3">
    <name type="scientific">Aequorivita aquimaris</name>
    <dbReference type="NCBI Taxonomy" id="1548749"/>
    <lineage>
        <taxon>Bacteria</taxon>
        <taxon>Pseudomonadati</taxon>
        <taxon>Bacteroidota</taxon>
        <taxon>Flavobacteriia</taxon>
        <taxon>Flavobacteriales</taxon>
        <taxon>Flavobacteriaceae</taxon>
        <taxon>Aequorivita</taxon>
    </lineage>
</organism>
<evidence type="ECO:0008006" key="4">
    <source>
        <dbReference type="Google" id="ProtNLM"/>
    </source>
</evidence>
<name>A0A137RJ91_9FLAO</name>
<dbReference type="AlphaFoldDB" id="A0A137RJ91"/>
<evidence type="ECO:0000313" key="3">
    <source>
        <dbReference type="Proteomes" id="UP000070138"/>
    </source>
</evidence>
<dbReference type="RefSeq" id="WP_131807705.1">
    <property type="nucleotide sequence ID" value="NZ_JRWG01000003.1"/>
</dbReference>
<dbReference type="STRING" id="1548749.LS48_07315"/>
<gene>
    <name evidence="2" type="ORF">LS48_07315</name>
</gene>
<reference evidence="2 3" key="2">
    <citation type="journal article" date="2016" name="Int. J. Syst. Evol. Microbiol.">
        <title>Vitellibacter aquimaris sp. nov., a marine bacterium isolated from seawater.</title>
        <authorList>
            <person name="Thevarajoo S."/>
            <person name="Selvaratnam C."/>
            <person name="Goh K.M."/>
            <person name="Hong K.W."/>
            <person name="Chan X.Y."/>
            <person name="Chan K.G."/>
            <person name="Chong C.S."/>
        </authorList>
    </citation>
    <scope>NUCLEOTIDE SEQUENCE [LARGE SCALE GENOMIC DNA]</scope>
    <source>
        <strain evidence="2 3">D-24</strain>
    </source>
</reference>
<keyword evidence="3" id="KW-1185">Reference proteome</keyword>
<protein>
    <recommendedName>
        <fullName evidence="4">Arsenate reductase</fullName>
    </recommendedName>
</protein>
<proteinExistence type="predicted"/>
<sequence>MMKDMGIIARDDRQLTLIYSSNTRVGTHTLSYLTGIEKKYLAIDLAKTKVSDTQWAEIADALGVKIGDLVDKRQLEIDVESTSEFDSNDWLKIIQKNDSVISKPIAIIGNRTKQIDNPPEIMEFFEVDSAGLEQSPSNGKDPDIERTTNNENFIEKND</sequence>
<feature type="region of interest" description="Disordered" evidence="1">
    <location>
        <begin position="130"/>
        <end position="158"/>
    </location>
</feature>
<comment type="caution">
    <text evidence="2">The sequence shown here is derived from an EMBL/GenBank/DDBJ whole genome shotgun (WGS) entry which is preliminary data.</text>
</comment>
<evidence type="ECO:0000256" key="1">
    <source>
        <dbReference type="SAM" id="MobiDB-lite"/>
    </source>
</evidence>
<accession>A0A137RJ91</accession>
<evidence type="ECO:0000313" key="2">
    <source>
        <dbReference type="EMBL" id="KXO00258.1"/>
    </source>
</evidence>
<dbReference type="Proteomes" id="UP000070138">
    <property type="component" value="Unassembled WGS sequence"/>
</dbReference>
<reference evidence="3" key="1">
    <citation type="submission" date="2014-10" db="EMBL/GenBank/DDBJ databases">
        <title>Genome sequencing of Vitellibacter sp. D-24.</title>
        <authorList>
            <person name="Thevarajoo S."/>
            <person name="Selvaratnam C."/>
            <person name="Goh K.M."/>
            <person name="Chong C.S."/>
        </authorList>
    </citation>
    <scope>NUCLEOTIDE SEQUENCE [LARGE SCALE GENOMIC DNA]</scope>
    <source>
        <strain evidence="3">D-24</strain>
    </source>
</reference>
<feature type="compositionally biased region" description="Basic and acidic residues" evidence="1">
    <location>
        <begin position="140"/>
        <end position="158"/>
    </location>
</feature>
<dbReference type="Gene3D" id="3.40.30.10">
    <property type="entry name" value="Glutaredoxin"/>
    <property type="match status" value="1"/>
</dbReference>
<dbReference type="OrthoDB" id="1434620at2"/>